<organism evidence="3 4">
    <name type="scientific">Pocillopora damicornis</name>
    <name type="common">Cauliflower coral</name>
    <name type="synonym">Millepora damicornis</name>
    <dbReference type="NCBI Taxonomy" id="46731"/>
    <lineage>
        <taxon>Eukaryota</taxon>
        <taxon>Metazoa</taxon>
        <taxon>Cnidaria</taxon>
        <taxon>Anthozoa</taxon>
        <taxon>Hexacorallia</taxon>
        <taxon>Scleractinia</taxon>
        <taxon>Astrocoeniina</taxon>
        <taxon>Pocilloporidae</taxon>
        <taxon>Pocillopora</taxon>
    </lineage>
</organism>
<feature type="domain" description="Apple" evidence="2">
    <location>
        <begin position="15"/>
        <end position="96"/>
    </location>
</feature>
<dbReference type="InterPro" id="IPR016187">
    <property type="entry name" value="CTDL_fold"/>
</dbReference>
<reference evidence="3 4" key="1">
    <citation type="journal article" date="2018" name="Sci. Rep.">
        <title>Comparative analysis of the Pocillopora damicornis genome highlights role of immune system in coral evolution.</title>
        <authorList>
            <person name="Cunning R."/>
            <person name="Bay R.A."/>
            <person name="Gillette P."/>
            <person name="Baker A.C."/>
            <person name="Traylor-Knowles N."/>
        </authorList>
    </citation>
    <scope>NUCLEOTIDE SEQUENCE [LARGE SCALE GENOMIC DNA]</scope>
    <source>
        <strain evidence="3">RSMAS</strain>
        <tissue evidence="3">Whole animal</tissue>
    </source>
</reference>
<gene>
    <name evidence="3" type="ORF">pdam_00005315</name>
</gene>
<feature type="chain" id="PRO_5018229275" description="Apple domain-containing protein" evidence="1">
    <location>
        <begin position="19"/>
        <end position="247"/>
    </location>
</feature>
<dbReference type="InterPro" id="IPR016186">
    <property type="entry name" value="C-type_lectin-like/link_sf"/>
</dbReference>
<protein>
    <recommendedName>
        <fullName evidence="2">Apple domain-containing protein</fullName>
    </recommendedName>
</protein>
<dbReference type="PROSITE" id="PS50948">
    <property type="entry name" value="PAN"/>
    <property type="match status" value="1"/>
</dbReference>
<evidence type="ECO:0000313" key="3">
    <source>
        <dbReference type="EMBL" id="RMX47973.1"/>
    </source>
</evidence>
<dbReference type="CDD" id="cd00037">
    <property type="entry name" value="CLECT"/>
    <property type="match status" value="1"/>
</dbReference>
<dbReference type="InterPro" id="IPR013320">
    <property type="entry name" value="ConA-like_dom_sf"/>
</dbReference>
<dbReference type="AlphaFoldDB" id="A0A3M6U2Q5"/>
<feature type="signal peptide" evidence="1">
    <location>
        <begin position="1"/>
        <end position="18"/>
    </location>
</feature>
<proteinExistence type="predicted"/>
<dbReference type="InterPro" id="IPR003609">
    <property type="entry name" value="Pan_app"/>
</dbReference>
<name>A0A3M6U2Q5_POCDA</name>
<keyword evidence="1" id="KW-0732">Signal</keyword>
<dbReference type="SUPFAM" id="SSF56436">
    <property type="entry name" value="C-type lectin-like"/>
    <property type="match status" value="1"/>
</dbReference>
<dbReference type="Proteomes" id="UP000275408">
    <property type="component" value="Unassembled WGS sequence"/>
</dbReference>
<dbReference type="Gene3D" id="3.10.100.10">
    <property type="entry name" value="Mannose-Binding Protein A, subunit A"/>
    <property type="match status" value="1"/>
</dbReference>
<dbReference type="EMBL" id="RCHS01002320">
    <property type="protein sequence ID" value="RMX47973.1"/>
    <property type="molecule type" value="Genomic_DNA"/>
</dbReference>
<dbReference type="PROSITE" id="PS51257">
    <property type="entry name" value="PROKAR_LIPOPROTEIN"/>
    <property type="match status" value="1"/>
</dbReference>
<sequence length="247" mass="27599">MKWLSLFWLPLVAGCKIANFTKEDGMALKNHVIETVTVFQPVACHWQCVDSPLCFSVNIRKLPNGWVTCELNNSSKTADPQDLQPSIGSQYHQLTVSRENPVLQSSLPDGWLMVGSKRIKLFHERKTWGQAKKFCNSIGGELVSIIRAYENDIVANLIGQVDTSAAGEKPYHIIARWLLDGTDNDVSLLNGARYEEDNEEKSLYLDGAGAHATTPAVNFDKTSFTMASWVKLRTPVNDPSPIYSDWK</sequence>
<comment type="caution">
    <text evidence="3">The sequence shown here is derived from an EMBL/GenBank/DDBJ whole genome shotgun (WGS) entry which is preliminary data.</text>
</comment>
<evidence type="ECO:0000313" key="4">
    <source>
        <dbReference type="Proteomes" id="UP000275408"/>
    </source>
</evidence>
<evidence type="ECO:0000259" key="2">
    <source>
        <dbReference type="PROSITE" id="PS50948"/>
    </source>
</evidence>
<dbReference type="SUPFAM" id="SSF49899">
    <property type="entry name" value="Concanavalin A-like lectins/glucanases"/>
    <property type="match status" value="1"/>
</dbReference>
<dbReference type="OrthoDB" id="5984687at2759"/>
<feature type="non-terminal residue" evidence="3">
    <location>
        <position position="247"/>
    </location>
</feature>
<keyword evidence="4" id="KW-1185">Reference proteome</keyword>
<accession>A0A3M6U2Q5</accession>
<evidence type="ECO:0000256" key="1">
    <source>
        <dbReference type="SAM" id="SignalP"/>
    </source>
</evidence>